<feature type="transmembrane region" description="Helical" evidence="2">
    <location>
        <begin position="20"/>
        <end position="39"/>
    </location>
</feature>
<evidence type="ECO:0000259" key="3">
    <source>
        <dbReference type="Pfam" id="PF08334"/>
    </source>
</evidence>
<keyword evidence="2" id="KW-1133">Transmembrane helix</keyword>
<dbReference type="Gene3D" id="3.30.700.10">
    <property type="entry name" value="Glycoprotein, Type 4 Pilin"/>
    <property type="match status" value="1"/>
</dbReference>
<proteinExistence type="predicted"/>
<dbReference type="SUPFAM" id="SSF54523">
    <property type="entry name" value="Pili subunits"/>
    <property type="match status" value="1"/>
</dbReference>
<sequence length="139" mass="15361">MAATSSSSDVPDRSRRSPLPWVAVVFGLALVVALVLTAFRRRDPEQTLQIHADFTVILGALERYQADHGGKLPEEGNLDDMLVPKYLNAVPQDPWGRPYHYASSAQGVFLSSFGRENQRGGAGENQDHTNHDGHQQLLR</sequence>
<reference evidence="4 5" key="1">
    <citation type="submission" date="2020-05" db="EMBL/GenBank/DDBJ databases">
        <authorList>
            <person name="Whitworth D."/>
        </authorList>
    </citation>
    <scope>NUCLEOTIDE SEQUENCE [LARGE SCALE GENOMIC DNA]</scope>
    <source>
        <strain evidence="4 5">AB043B</strain>
    </source>
</reference>
<feature type="compositionally biased region" description="Basic and acidic residues" evidence="1">
    <location>
        <begin position="125"/>
        <end position="139"/>
    </location>
</feature>
<feature type="region of interest" description="Disordered" evidence="1">
    <location>
        <begin position="115"/>
        <end position="139"/>
    </location>
</feature>
<dbReference type="AlphaFoldDB" id="A0A3A8H945"/>
<gene>
    <name evidence="4" type="ORF">HMI49_40615</name>
</gene>
<accession>A0A3A8H945</accession>
<evidence type="ECO:0000256" key="1">
    <source>
        <dbReference type="SAM" id="MobiDB-lite"/>
    </source>
</evidence>
<keyword evidence="2" id="KW-0812">Transmembrane</keyword>
<dbReference type="RefSeq" id="WP_120530379.1">
    <property type="nucleotide sequence ID" value="NZ_JABFJV010000491.1"/>
</dbReference>
<dbReference type="OrthoDB" id="5383143at2"/>
<dbReference type="EMBL" id="JABFJV010000491">
    <property type="protein sequence ID" value="NOK39489.1"/>
    <property type="molecule type" value="Genomic_DNA"/>
</dbReference>
<evidence type="ECO:0000313" key="5">
    <source>
        <dbReference type="Proteomes" id="UP000563426"/>
    </source>
</evidence>
<protein>
    <submittedName>
        <fullName evidence="4">General secretion pathway protein GspG</fullName>
    </submittedName>
</protein>
<dbReference type="Pfam" id="PF08334">
    <property type="entry name" value="T2SSG"/>
    <property type="match status" value="1"/>
</dbReference>
<dbReference type="InterPro" id="IPR013545">
    <property type="entry name" value="T2SS_protein-GspG_C"/>
</dbReference>
<evidence type="ECO:0000313" key="4">
    <source>
        <dbReference type="EMBL" id="NOK39489.1"/>
    </source>
</evidence>
<name>A0A3A8H945_9BACT</name>
<dbReference type="Proteomes" id="UP000563426">
    <property type="component" value="Unassembled WGS sequence"/>
</dbReference>
<dbReference type="InterPro" id="IPR045584">
    <property type="entry name" value="Pilin-like"/>
</dbReference>
<feature type="domain" description="Type II secretion system protein GspG C-terminal" evidence="3">
    <location>
        <begin position="85"/>
        <end position="130"/>
    </location>
</feature>
<evidence type="ECO:0000256" key="2">
    <source>
        <dbReference type="SAM" id="Phobius"/>
    </source>
</evidence>
<organism evidence="4 5">
    <name type="scientific">Corallococcus exercitus</name>
    <dbReference type="NCBI Taxonomy" id="2316736"/>
    <lineage>
        <taxon>Bacteria</taxon>
        <taxon>Pseudomonadati</taxon>
        <taxon>Myxococcota</taxon>
        <taxon>Myxococcia</taxon>
        <taxon>Myxococcales</taxon>
        <taxon>Cystobacterineae</taxon>
        <taxon>Myxococcaceae</taxon>
        <taxon>Corallococcus</taxon>
    </lineage>
</organism>
<keyword evidence="5" id="KW-1185">Reference proteome</keyword>
<keyword evidence="2" id="KW-0472">Membrane</keyword>
<comment type="caution">
    <text evidence="4">The sequence shown here is derived from an EMBL/GenBank/DDBJ whole genome shotgun (WGS) entry which is preliminary data.</text>
</comment>